<feature type="compositionally biased region" description="Basic and acidic residues" evidence="1">
    <location>
        <begin position="40"/>
        <end position="49"/>
    </location>
</feature>
<gene>
    <name evidence="2" type="ORF">D3H55_06435</name>
</gene>
<dbReference type="RefSeq" id="WP_119546096.1">
    <property type="nucleotide sequence ID" value="NZ_QXIR01000006.1"/>
</dbReference>
<feature type="region of interest" description="Disordered" evidence="1">
    <location>
        <begin position="40"/>
        <end position="62"/>
    </location>
</feature>
<sequence length="62" mass="7211">MNKSESMERLIEDLIRKLARANVELYYLSQRVTLLEKEVSSDKPQDPANKRMTFITTPAKVN</sequence>
<protein>
    <submittedName>
        <fullName evidence="2">Uncharacterized protein</fullName>
    </submittedName>
</protein>
<dbReference type="AlphaFoldDB" id="A0A3A1R5S2"/>
<name>A0A3A1R5S2_9BACI</name>
<proteinExistence type="predicted"/>
<evidence type="ECO:0000256" key="1">
    <source>
        <dbReference type="SAM" id="MobiDB-lite"/>
    </source>
</evidence>
<reference evidence="2 3" key="1">
    <citation type="submission" date="2018-09" db="EMBL/GenBank/DDBJ databases">
        <title>Bacillus saliacetes sp. nov., isolated from Thai shrimp paste (Ka-pi).</title>
        <authorList>
            <person name="Daroonpunt R."/>
            <person name="Tanasupawat S."/>
            <person name="Yiamsombut S."/>
        </authorList>
    </citation>
    <scope>NUCLEOTIDE SEQUENCE [LARGE SCALE GENOMIC DNA]</scope>
    <source>
        <strain evidence="2 3">SKP7-4</strain>
    </source>
</reference>
<organism evidence="2 3">
    <name type="scientific">Bacillus salacetis</name>
    <dbReference type="NCBI Taxonomy" id="2315464"/>
    <lineage>
        <taxon>Bacteria</taxon>
        <taxon>Bacillati</taxon>
        <taxon>Bacillota</taxon>
        <taxon>Bacilli</taxon>
        <taxon>Bacillales</taxon>
        <taxon>Bacillaceae</taxon>
        <taxon>Bacillus</taxon>
    </lineage>
</organism>
<keyword evidence="3" id="KW-1185">Reference proteome</keyword>
<dbReference type="OrthoDB" id="2923635at2"/>
<accession>A0A3A1R5S2</accession>
<comment type="caution">
    <text evidence="2">The sequence shown here is derived from an EMBL/GenBank/DDBJ whole genome shotgun (WGS) entry which is preliminary data.</text>
</comment>
<evidence type="ECO:0000313" key="2">
    <source>
        <dbReference type="EMBL" id="RIW36092.1"/>
    </source>
</evidence>
<dbReference type="Proteomes" id="UP000265801">
    <property type="component" value="Unassembled WGS sequence"/>
</dbReference>
<dbReference type="EMBL" id="QXIR01000006">
    <property type="protein sequence ID" value="RIW36092.1"/>
    <property type="molecule type" value="Genomic_DNA"/>
</dbReference>
<evidence type="ECO:0000313" key="3">
    <source>
        <dbReference type="Proteomes" id="UP000265801"/>
    </source>
</evidence>